<accession>A0A1F7J2C6</accession>
<evidence type="ECO:0000259" key="4">
    <source>
        <dbReference type="PROSITE" id="PS51462"/>
    </source>
</evidence>
<dbReference type="AlphaFoldDB" id="A0A1F7J2C6"/>
<gene>
    <name evidence="5" type="ORF">A3B50_03960</name>
</gene>
<dbReference type="InterPro" id="IPR000086">
    <property type="entry name" value="NUDIX_hydrolase_dom"/>
</dbReference>
<dbReference type="SUPFAM" id="SSF55811">
    <property type="entry name" value="Nudix"/>
    <property type="match status" value="1"/>
</dbReference>
<dbReference type="PROSITE" id="PS51462">
    <property type="entry name" value="NUDIX"/>
    <property type="match status" value="1"/>
</dbReference>
<keyword evidence="2 3" id="KW-0378">Hydrolase</keyword>
<comment type="caution">
    <text evidence="5">The sequence shown here is derived from an EMBL/GenBank/DDBJ whole genome shotgun (WGS) entry which is preliminary data.</text>
</comment>
<dbReference type="Proteomes" id="UP000178558">
    <property type="component" value="Unassembled WGS sequence"/>
</dbReference>
<dbReference type="Gene3D" id="3.90.79.10">
    <property type="entry name" value="Nucleoside Triphosphate Pyrophosphohydrolase"/>
    <property type="match status" value="1"/>
</dbReference>
<dbReference type="InterPro" id="IPR020084">
    <property type="entry name" value="NUDIX_hydrolase_CS"/>
</dbReference>
<evidence type="ECO:0000256" key="3">
    <source>
        <dbReference type="RuleBase" id="RU003476"/>
    </source>
</evidence>
<proteinExistence type="inferred from homology"/>
<dbReference type="InterPro" id="IPR020476">
    <property type="entry name" value="Nudix_hydrolase"/>
</dbReference>
<reference evidence="5 6" key="1">
    <citation type="journal article" date="2016" name="Nat. Commun.">
        <title>Thousands of microbial genomes shed light on interconnected biogeochemical processes in an aquifer system.</title>
        <authorList>
            <person name="Anantharaman K."/>
            <person name="Brown C.T."/>
            <person name="Hug L.A."/>
            <person name="Sharon I."/>
            <person name="Castelle C.J."/>
            <person name="Probst A.J."/>
            <person name="Thomas B.C."/>
            <person name="Singh A."/>
            <person name="Wilkins M.J."/>
            <person name="Karaoz U."/>
            <person name="Brodie E.L."/>
            <person name="Williams K.H."/>
            <person name="Hubbard S.S."/>
            <person name="Banfield J.F."/>
        </authorList>
    </citation>
    <scope>NUCLEOTIDE SEQUENCE [LARGE SCALE GENOMIC DNA]</scope>
</reference>
<comment type="cofactor">
    <cofactor evidence="1">
        <name>Mg(2+)</name>
        <dbReference type="ChEBI" id="CHEBI:18420"/>
    </cofactor>
</comment>
<dbReference type="CDD" id="cd02883">
    <property type="entry name" value="NUDIX_Hydrolase"/>
    <property type="match status" value="1"/>
</dbReference>
<evidence type="ECO:0000256" key="1">
    <source>
        <dbReference type="ARBA" id="ARBA00001946"/>
    </source>
</evidence>
<sequence length="134" mass="15509">MIIALIKKNNKYLLTKRYDPKNKAVHNTWQLPGGGLEFNETIIQGLHRELFEETGLKVKILQLVPYIHEKIFFNSGWHGVAICFLCEPLNENVEIKLDDEATEYGWFTHKEILKLRLHHGTAAVVKNGMKLLRS</sequence>
<dbReference type="EMBL" id="MGAQ01000026">
    <property type="protein sequence ID" value="OGK49762.1"/>
    <property type="molecule type" value="Genomic_DNA"/>
</dbReference>
<organism evidence="5 6">
    <name type="scientific">Candidatus Roizmanbacteria bacterium RIFCSPLOWO2_01_FULL_40_42</name>
    <dbReference type="NCBI Taxonomy" id="1802066"/>
    <lineage>
        <taxon>Bacteria</taxon>
        <taxon>Candidatus Roizmaniibacteriota</taxon>
    </lineage>
</organism>
<protein>
    <recommendedName>
        <fullName evidence="4">Nudix hydrolase domain-containing protein</fullName>
    </recommendedName>
</protein>
<evidence type="ECO:0000313" key="5">
    <source>
        <dbReference type="EMBL" id="OGK49762.1"/>
    </source>
</evidence>
<evidence type="ECO:0000313" key="6">
    <source>
        <dbReference type="Proteomes" id="UP000178558"/>
    </source>
</evidence>
<dbReference type="InterPro" id="IPR015797">
    <property type="entry name" value="NUDIX_hydrolase-like_dom_sf"/>
</dbReference>
<dbReference type="PRINTS" id="PR00502">
    <property type="entry name" value="NUDIXFAMILY"/>
</dbReference>
<dbReference type="PANTHER" id="PTHR43046">
    <property type="entry name" value="GDP-MANNOSE MANNOSYL HYDROLASE"/>
    <property type="match status" value="1"/>
</dbReference>
<dbReference type="PROSITE" id="PS00893">
    <property type="entry name" value="NUDIX_BOX"/>
    <property type="match status" value="1"/>
</dbReference>
<evidence type="ECO:0000256" key="2">
    <source>
        <dbReference type="ARBA" id="ARBA00022801"/>
    </source>
</evidence>
<comment type="similarity">
    <text evidence="3">Belongs to the Nudix hydrolase family.</text>
</comment>
<dbReference type="Pfam" id="PF00293">
    <property type="entry name" value="NUDIX"/>
    <property type="match status" value="1"/>
</dbReference>
<feature type="domain" description="Nudix hydrolase" evidence="4">
    <location>
        <begin position="1"/>
        <end position="130"/>
    </location>
</feature>
<dbReference type="GO" id="GO:0016787">
    <property type="term" value="F:hydrolase activity"/>
    <property type="evidence" value="ECO:0007669"/>
    <property type="project" value="UniProtKB-KW"/>
</dbReference>
<name>A0A1F7J2C6_9BACT</name>
<dbReference type="PANTHER" id="PTHR43046:SF14">
    <property type="entry name" value="MUTT_NUDIX FAMILY PROTEIN"/>
    <property type="match status" value="1"/>
</dbReference>